<feature type="transmembrane region" description="Helical" evidence="1">
    <location>
        <begin position="297"/>
        <end position="317"/>
    </location>
</feature>
<accession>A0ABS3YTK6</accession>
<proteinExistence type="predicted"/>
<keyword evidence="1" id="KW-0472">Membrane</keyword>
<feature type="transmembrane region" description="Helical" evidence="1">
    <location>
        <begin position="211"/>
        <end position="232"/>
    </location>
</feature>
<feature type="transmembrane region" description="Helical" evidence="1">
    <location>
        <begin position="161"/>
        <end position="178"/>
    </location>
</feature>
<name>A0ABS3YTK6_9BACT</name>
<keyword evidence="1" id="KW-1133">Transmembrane helix</keyword>
<feature type="transmembrane region" description="Helical" evidence="1">
    <location>
        <begin position="184"/>
        <end position="204"/>
    </location>
</feature>
<organism evidence="2 3">
    <name type="scientific">Niastella soli</name>
    <dbReference type="NCBI Taxonomy" id="2821487"/>
    <lineage>
        <taxon>Bacteria</taxon>
        <taxon>Pseudomonadati</taxon>
        <taxon>Bacteroidota</taxon>
        <taxon>Chitinophagia</taxon>
        <taxon>Chitinophagales</taxon>
        <taxon>Chitinophagaceae</taxon>
        <taxon>Niastella</taxon>
    </lineage>
</organism>
<reference evidence="2 3" key="1">
    <citation type="submission" date="2021-03" db="EMBL/GenBank/DDBJ databases">
        <title>Assistant Professor.</title>
        <authorList>
            <person name="Huq M.A."/>
        </authorList>
    </citation>
    <scope>NUCLEOTIDE SEQUENCE [LARGE SCALE GENOMIC DNA]</scope>
    <source>
        <strain evidence="2 3">MAH-29</strain>
    </source>
</reference>
<feature type="transmembrane region" description="Helical" evidence="1">
    <location>
        <begin position="103"/>
        <end position="125"/>
    </location>
</feature>
<evidence type="ECO:0008006" key="4">
    <source>
        <dbReference type="Google" id="ProtNLM"/>
    </source>
</evidence>
<sequence length="490" mass="56870">MRSITRPLAKQPFFLFHVLATIFAWMFVWHHASTMDIVYDEASSYYILKTGNYKALPGVANTHWLNSFFMRLMMIFNESVIALRLHVIIAFPFFAQGIYRLAALIKSTGAQIAFYCLIIFNPYILDFFSLARGYSLAITLQVWTILAFIKAVQTDFNYRQWIKLIILSALTLGANLSYQYTIMAITGGYLLYCSITDSLMSWYANIQKRRITALFVLLLFFSTADLLFIKYYGKDLEFGGKENFIGSVFNTFWDKSLYKASYTPLSFWLSWCTFALILMAGIYFIRKTIQQKKWSPGIIITFITGSIFLLGLIFHLVLNTPYIANRTALQWYVPGLLTIFLAVGEWQIPVKKYRFIGYALGTATCILVIFHFVTRYNSRRCMEYYMEDPTRQPLYDLYAQRPARPSLSFWIAGTYIGYYSQVDQLAPSGVIFEEFTNEPLTNKAIQTLNESDYILSHTITTTRFLDSAHIRYTVIKSYPDSDFKVIRLYH</sequence>
<comment type="caution">
    <text evidence="2">The sequence shown here is derived from an EMBL/GenBank/DDBJ whole genome shotgun (WGS) entry which is preliminary data.</text>
</comment>
<dbReference type="Proteomes" id="UP000677244">
    <property type="component" value="Unassembled WGS sequence"/>
</dbReference>
<dbReference type="EMBL" id="JAGHKO010000002">
    <property type="protein sequence ID" value="MBO9201198.1"/>
    <property type="molecule type" value="Genomic_DNA"/>
</dbReference>
<feature type="transmembrane region" description="Helical" evidence="1">
    <location>
        <begin position="329"/>
        <end position="348"/>
    </location>
</feature>
<protein>
    <recommendedName>
        <fullName evidence="4">Glycosyltransferase RgtA/B/C/D-like domain-containing protein</fullName>
    </recommendedName>
</protein>
<feature type="transmembrane region" description="Helical" evidence="1">
    <location>
        <begin position="265"/>
        <end position="285"/>
    </location>
</feature>
<feature type="transmembrane region" description="Helical" evidence="1">
    <location>
        <begin position="68"/>
        <end position="91"/>
    </location>
</feature>
<evidence type="ECO:0000313" key="3">
    <source>
        <dbReference type="Proteomes" id="UP000677244"/>
    </source>
</evidence>
<gene>
    <name evidence="2" type="ORF">J7I42_13040</name>
</gene>
<keyword evidence="3" id="KW-1185">Reference proteome</keyword>
<keyword evidence="1" id="KW-0812">Transmembrane</keyword>
<feature type="transmembrane region" description="Helical" evidence="1">
    <location>
        <begin position="355"/>
        <end position="373"/>
    </location>
</feature>
<evidence type="ECO:0000313" key="2">
    <source>
        <dbReference type="EMBL" id="MBO9201198.1"/>
    </source>
</evidence>
<feature type="transmembrane region" description="Helical" evidence="1">
    <location>
        <begin position="12"/>
        <end position="32"/>
    </location>
</feature>
<evidence type="ECO:0000256" key="1">
    <source>
        <dbReference type="SAM" id="Phobius"/>
    </source>
</evidence>
<dbReference type="RefSeq" id="WP_209139261.1">
    <property type="nucleotide sequence ID" value="NZ_JAGHKO010000002.1"/>
</dbReference>
<feature type="transmembrane region" description="Helical" evidence="1">
    <location>
        <begin position="131"/>
        <end position="149"/>
    </location>
</feature>